<keyword evidence="4 7" id="KW-0418">Kinase</keyword>
<reference evidence="10" key="1">
    <citation type="submission" date="2025-08" db="UniProtKB">
        <authorList>
            <consortium name="RefSeq"/>
        </authorList>
    </citation>
    <scope>IDENTIFICATION</scope>
</reference>
<dbReference type="GO" id="GO:0005524">
    <property type="term" value="F:ATP binding"/>
    <property type="evidence" value="ECO:0007669"/>
    <property type="project" value="UniProtKB-KW"/>
</dbReference>
<dbReference type="GO" id="GO:0008440">
    <property type="term" value="F:inositol-1,4,5-trisphosphate 3-kinase activity"/>
    <property type="evidence" value="ECO:0007669"/>
    <property type="project" value="UniProtKB-EC"/>
</dbReference>
<evidence type="ECO:0000313" key="10">
    <source>
        <dbReference type="RefSeq" id="XP_012691677.2"/>
    </source>
</evidence>
<dbReference type="Gene3D" id="3.30.470.160">
    <property type="entry name" value="Inositol polyphosphate kinase"/>
    <property type="match status" value="1"/>
</dbReference>
<evidence type="ECO:0000256" key="7">
    <source>
        <dbReference type="RuleBase" id="RU363090"/>
    </source>
</evidence>
<feature type="compositionally biased region" description="Basic residues" evidence="8">
    <location>
        <begin position="17"/>
        <end position="31"/>
    </location>
</feature>
<feature type="region of interest" description="Disordered" evidence="8">
    <location>
        <begin position="1"/>
        <end position="68"/>
    </location>
</feature>
<dbReference type="Pfam" id="PF03770">
    <property type="entry name" value="IPK"/>
    <property type="match status" value="1"/>
</dbReference>
<dbReference type="EC" id="2.7.-.-" evidence="7"/>
<protein>
    <recommendedName>
        <fullName evidence="7">Kinase</fullName>
        <ecNumber evidence="7">2.7.-.-</ecNumber>
    </recommendedName>
</protein>
<keyword evidence="3" id="KW-0547">Nucleotide-binding</keyword>
<dbReference type="OrthoDB" id="338650at2759"/>
<evidence type="ECO:0000256" key="6">
    <source>
        <dbReference type="ARBA" id="ARBA00051963"/>
    </source>
</evidence>
<dbReference type="GO" id="GO:0005634">
    <property type="term" value="C:nucleus"/>
    <property type="evidence" value="ECO:0007669"/>
    <property type="project" value="TreeGrafter"/>
</dbReference>
<feature type="region of interest" description="Disordered" evidence="8">
    <location>
        <begin position="287"/>
        <end position="322"/>
    </location>
</feature>
<evidence type="ECO:0000256" key="5">
    <source>
        <dbReference type="ARBA" id="ARBA00022840"/>
    </source>
</evidence>
<dbReference type="Proteomes" id="UP000515152">
    <property type="component" value="Chromosome 9"/>
</dbReference>
<proteinExistence type="inferred from homology"/>
<comment type="similarity">
    <text evidence="1 7">Belongs to the inositol phosphokinase (IPK) family.</text>
</comment>
<organism evidence="9 10">
    <name type="scientific">Clupea harengus</name>
    <name type="common">Atlantic herring</name>
    <dbReference type="NCBI Taxonomy" id="7950"/>
    <lineage>
        <taxon>Eukaryota</taxon>
        <taxon>Metazoa</taxon>
        <taxon>Chordata</taxon>
        <taxon>Craniata</taxon>
        <taxon>Vertebrata</taxon>
        <taxon>Euteleostomi</taxon>
        <taxon>Actinopterygii</taxon>
        <taxon>Neopterygii</taxon>
        <taxon>Teleostei</taxon>
        <taxon>Clupei</taxon>
        <taxon>Clupeiformes</taxon>
        <taxon>Clupeoidei</taxon>
        <taxon>Clupeidae</taxon>
        <taxon>Clupea</taxon>
    </lineage>
</organism>
<dbReference type="AlphaFoldDB" id="A0A6P3W7W4"/>
<dbReference type="CTD" id="322720"/>
<evidence type="ECO:0000256" key="3">
    <source>
        <dbReference type="ARBA" id="ARBA00022741"/>
    </source>
</evidence>
<sequence>MGQSASIESVRREEKRKSARSAAKRMRIRRSLKLEQGGNWFDRDKKSKSSRLTHNRPNSEPSVKFMSSDDLEVTSQERVQRNCQTEGIIANESPFCNHVLTPTIGDAAVSTRTEKNFDAPGYGAPSYGLACTDPSVSQCVGSKTTGKDNDWNVSPWTMEKKFGESSERGAAESKTQSDVALPVRSVPLTATNVKQRSPDLTLPLENSIHSCAGISSHTKAKMTKTSKTQVTCPPKSTCRGERNTSCVRPIESHDQECSLSQVTQEYPVQIGSSVSYPGTIPRLVITPSPSPAPVPQTSDLGVGGEFLVQHPDEESPCSDSGCGGSPVPSLSFRKLSSSSSTCLSSASSFEESEDDLTGSDLEPNSLSPGSYNMLSSPDDVAGTKSWRKLKTMVHWSPFVVSFKKCYPWVQLTGHAGSFQAGENGKLLKKYCECEQLCLEQLMGDVLRPFVPGYYGVVQRDEQDYNLMDDLLADFDSPSIMDCKMGSRTYLEEELVKARERPRLRKDMYEKMVAVDPGAPTEEEQSQQAVLKPRYMQWRETLSSTATLGFRIEGIKKTDGTCNTNFKKTKDQEQVTKALKDFVDGNMPILRTYLLRLEELRSVLETSEFFGAHEVVGSSLLFVHDASGLARVWMIDFGKTVPLPPPNTLDHRTPWQEGNREDGYLWGLDNLIDIFSAMVPSSASKP</sequence>
<evidence type="ECO:0000256" key="8">
    <source>
        <dbReference type="SAM" id="MobiDB-lite"/>
    </source>
</evidence>
<dbReference type="GO" id="GO:0005737">
    <property type="term" value="C:cytoplasm"/>
    <property type="evidence" value="ECO:0007669"/>
    <property type="project" value="TreeGrafter"/>
</dbReference>
<keyword evidence="9" id="KW-1185">Reference proteome</keyword>
<dbReference type="GO" id="GO:0046854">
    <property type="term" value="P:phosphatidylinositol phosphate biosynthetic process"/>
    <property type="evidence" value="ECO:0007669"/>
    <property type="project" value="TreeGrafter"/>
</dbReference>
<dbReference type="FunFam" id="3.30.470.160:FF:000001">
    <property type="entry name" value="Kinase"/>
    <property type="match status" value="1"/>
</dbReference>
<evidence type="ECO:0000256" key="1">
    <source>
        <dbReference type="ARBA" id="ARBA00007374"/>
    </source>
</evidence>
<dbReference type="InterPro" id="IPR005522">
    <property type="entry name" value="IPK"/>
</dbReference>
<evidence type="ECO:0000256" key="2">
    <source>
        <dbReference type="ARBA" id="ARBA00022679"/>
    </source>
</evidence>
<keyword evidence="2 7" id="KW-0808">Transferase</keyword>
<dbReference type="InterPro" id="IPR038286">
    <property type="entry name" value="IPK_sf"/>
</dbReference>
<feature type="compositionally biased region" description="Polar residues" evidence="8">
    <location>
        <begin position="362"/>
        <end position="373"/>
    </location>
</feature>
<dbReference type="PANTHER" id="PTHR12400:SF106">
    <property type="entry name" value="INOSITOL-TRISPHOSPHATE 3-KINASE C"/>
    <property type="match status" value="1"/>
</dbReference>
<keyword evidence="5" id="KW-0067">ATP-binding</keyword>
<evidence type="ECO:0000256" key="4">
    <source>
        <dbReference type="ARBA" id="ARBA00022777"/>
    </source>
</evidence>
<accession>A0A6P3W7W4</accession>
<dbReference type="RefSeq" id="XP_012691677.2">
    <property type="nucleotide sequence ID" value="XM_012836223.2"/>
</dbReference>
<gene>
    <name evidence="10" type="primary">itpkcb</name>
</gene>
<evidence type="ECO:0000313" key="9">
    <source>
        <dbReference type="Proteomes" id="UP000515152"/>
    </source>
</evidence>
<dbReference type="KEGG" id="char:105907828"/>
<dbReference type="GeneID" id="105907828"/>
<dbReference type="PANTHER" id="PTHR12400">
    <property type="entry name" value="INOSITOL POLYPHOSPHATE KINASE"/>
    <property type="match status" value="1"/>
</dbReference>
<name>A0A6P3W7W4_CLUHA</name>
<dbReference type="SUPFAM" id="SSF56104">
    <property type="entry name" value="SAICAR synthase-like"/>
    <property type="match status" value="1"/>
</dbReference>
<dbReference type="GO" id="GO:0032958">
    <property type="term" value="P:inositol phosphate biosynthetic process"/>
    <property type="evidence" value="ECO:0007669"/>
    <property type="project" value="InterPro"/>
</dbReference>
<comment type="catalytic activity">
    <reaction evidence="6">
        <text>1D-myo-inositol 1,4,5-trisphosphate + ATP = 1D-myo-inositol 1,3,4,5-tetrakisphosphate + ADP + H(+)</text>
        <dbReference type="Rhea" id="RHEA:11020"/>
        <dbReference type="ChEBI" id="CHEBI:15378"/>
        <dbReference type="ChEBI" id="CHEBI:30616"/>
        <dbReference type="ChEBI" id="CHEBI:57895"/>
        <dbReference type="ChEBI" id="CHEBI:203600"/>
        <dbReference type="ChEBI" id="CHEBI:456216"/>
        <dbReference type="EC" id="2.7.1.127"/>
    </reaction>
    <physiologicalReaction direction="left-to-right" evidence="6">
        <dbReference type="Rhea" id="RHEA:11021"/>
    </physiologicalReaction>
</comment>
<feature type="region of interest" description="Disordered" evidence="8">
    <location>
        <begin position="351"/>
        <end position="373"/>
    </location>
</feature>
<dbReference type="GO" id="GO:0000828">
    <property type="term" value="F:inositol hexakisphosphate kinase activity"/>
    <property type="evidence" value="ECO:0007669"/>
    <property type="project" value="TreeGrafter"/>
</dbReference>